<dbReference type="PROSITE" id="PS51833">
    <property type="entry name" value="HDOD"/>
    <property type="match status" value="1"/>
</dbReference>
<dbReference type="RefSeq" id="WP_115427591.1">
    <property type="nucleotide sequence ID" value="NZ_CP031367.1"/>
</dbReference>
<gene>
    <name evidence="2" type="ORF">ATR_0144</name>
    <name evidence="3" type="ORF">CRU87_07505</name>
</gene>
<dbReference type="InterPro" id="IPR052340">
    <property type="entry name" value="RNase_Y/CdgJ"/>
</dbReference>
<dbReference type="Proteomes" id="UP000254504">
    <property type="component" value="Chromosome"/>
</dbReference>
<accession>A0AAD0QHM5</accession>
<reference evidence="3 5" key="1">
    <citation type="submission" date="2017-10" db="EMBL/GenBank/DDBJ databases">
        <title>Genomics of the genus Arcobacter.</title>
        <authorList>
            <person name="Perez-Cataluna A."/>
            <person name="Figueras M.J."/>
        </authorList>
    </citation>
    <scope>NUCLEOTIDE SEQUENCE [LARGE SCALE GENOMIC DNA]</scope>
    <source>
        <strain evidence="3 5">LMG 25534</strain>
    </source>
</reference>
<dbReference type="EMBL" id="PDKD01000013">
    <property type="protein sequence ID" value="RXJ90018.1"/>
    <property type="molecule type" value="Genomic_DNA"/>
</dbReference>
<reference evidence="2 4" key="2">
    <citation type="submission" date="2018-07" db="EMBL/GenBank/DDBJ databases">
        <title>Complete genome of the Arcobacter trophiarum type strain LMG 25534.</title>
        <authorList>
            <person name="Miller W.G."/>
            <person name="Yee E."/>
        </authorList>
    </citation>
    <scope>NUCLEOTIDE SEQUENCE [LARGE SCALE GENOMIC DNA]</scope>
    <source>
        <strain evidence="2 4">LMG 25534</strain>
    </source>
</reference>
<dbReference type="AlphaFoldDB" id="A0AAD0QHM5"/>
<evidence type="ECO:0000313" key="3">
    <source>
        <dbReference type="EMBL" id="RXJ90018.1"/>
    </source>
</evidence>
<sequence>MIKDFAKYLKEIPTLPEIILELDNFRKSKNRNFKQLVMIIKKDKNLHLDILKIIDFKIFNFSNKPKNIQNLISITSLEFVCALATSLSFSRTIKTNLFSYAVTPLDFLYSNTLSMLIVEMWLKNSDRKLKDELLIPVFLQNISKPLISQAISENKLTEQFLNDISNSNISEAEERHIGFNAQRVSSNILKNWGLSHNIIFPILFSKDLKNCPNEFKTKAFILDIVGLVSDFREPLTDKNIKKAISQIELLSLDSNGFFTTICNIIDNIKSNS</sequence>
<dbReference type="Gene3D" id="1.10.3210.10">
    <property type="entry name" value="Hypothetical protein af1432"/>
    <property type="match status" value="1"/>
</dbReference>
<dbReference type="InterPro" id="IPR013976">
    <property type="entry name" value="HDOD"/>
</dbReference>
<organism evidence="2 4">
    <name type="scientific">Aliarcobacter trophiarum LMG 25534</name>
    <dbReference type="NCBI Taxonomy" id="1032241"/>
    <lineage>
        <taxon>Bacteria</taxon>
        <taxon>Pseudomonadati</taxon>
        <taxon>Campylobacterota</taxon>
        <taxon>Epsilonproteobacteria</taxon>
        <taxon>Campylobacterales</taxon>
        <taxon>Arcobacteraceae</taxon>
        <taxon>Aliarcobacter</taxon>
    </lineage>
</organism>
<dbReference type="PANTHER" id="PTHR33525:SF3">
    <property type="entry name" value="RIBONUCLEASE Y"/>
    <property type="match status" value="1"/>
</dbReference>
<evidence type="ECO:0000313" key="4">
    <source>
        <dbReference type="Proteomes" id="UP000254504"/>
    </source>
</evidence>
<evidence type="ECO:0000259" key="1">
    <source>
        <dbReference type="PROSITE" id="PS51833"/>
    </source>
</evidence>
<feature type="domain" description="HDOD" evidence="1">
    <location>
        <begin position="12"/>
        <end position="208"/>
    </location>
</feature>
<protein>
    <submittedName>
        <fullName evidence="2">HDOD domain-containing protein</fullName>
    </submittedName>
</protein>
<evidence type="ECO:0000313" key="5">
    <source>
        <dbReference type="Proteomes" id="UP000289132"/>
    </source>
</evidence>
<proteinExistence type="predicted"/>
<dbReference type="SUPFAM" id="SSF109604">
    <property type="entry name" value="HD-domain/PDEase-like"/>
    <property type="match status" value="1"/>
</dbReference>
<dbReference type="PANTHER" id="PTHR33525">
    <property type="match status" value="1"/>
</dbReference>
<dbReference type="Pfam" id="PF08668">
    <property type="entry name" value="HDOD"/>
    <property type="match status" value="1"/>
</dbReference>
<evidence type="ECO:0000313" key="2">
    <source>
        <dbReference type="EMBL" id="AXK48037.1"/>
    </source>
</evidence>
<name>A0AAD0QHM5_9BACT</name>
<keyword evidence="5" id="KW-1185">Reference proteome</keyword>
<dbReference type="EMBL" id="CP031367">
    <property type="protein sequence ID" value="AXK48037.1"/>
    <property type="molecule type" value="Genomic_DNA"/>
</dbReference>
<dbReference type="KEGG" id="atp:ATR_0144"/>
<dbReference type="Proteomes" id="UP000289132">
    <property type="component" value="Unassembled WGS sequence"/>
</dbReference>